<feature type="compositionally biased region" description="Polar residues" evidence="2">
    <location>
        <begin position="1"/>
        <end position="11"/>
    </location>
</feature>
<name>A0A4Y9XPL3_9AGAM</name>
<sequence>MDTRPDSSTTDVQAQAQAPSVQVQASHAQSAAEAESQVSQHLEDLIIQQHFGPVTRLYQRLGFSQSLATPESAEHAMMIAEQVMDMAANLNSTLRSKRAAQEREISLLKRKLDRLRKDFHTRTSGTTFLSRQHDPSANARGLLRHDVTTATTHTGCVLHTFGAGGSGTHHSVHAQTVCQGEGDEYEDNN</sequence>
<reference evidence="3 4" key="1">
    <citation type="submission" date="2019-02" db="EMBL/GenBank/DDBJ databases">
        <title>Genome sequencing of the rare red list fungi Dentipellis fragilis.</title>
        <authorList>
            <person name="Buettner E."/>
            <person name="Kellner H."/>
        </authorList>
    </citation>
    <scope>NUCLEOTIDE SEQUENCE [LARGE SCALE GENOMIC DNA]</scope>
    <source>
        <strain evidence="3 4">DSM 105465</strain>
    </source>
</reference>
<gene>
    <name evidence="3" type="ORF">EVG20_g11066</name>
</gene>
<proteinExistence type="predicted"/>
<evidence type="ECO:0000313" key="4">
    <source>
        <dbReference type="Proteomes" id="UP000298327"/>
    </source>
</evidence>
<keyword evidence="1" id="KW-0175">Coiled coil</keyword>
<evidence type="ECO:0000313" key="3">
    <source>
        <dbReference type="EMBL" id="TFY51297.1"/>
    </source>
</evidence>
<dbReference type="AlphaFoldDB" id="A0A4Y9XPL3"/>
<accession>A0A4Y9XPL3</accession>
<dbReference type="EMBL" id="SEOQ01001556">
    <property type="protein sequence ID" value="TFY51297.1"/>
    <property type="molecule type" value="Genomic_DNA"/>
</dbReference>
<evidence type="ECO:0000256" key="2">
    <source>
        <dbReference type="SAM" id="MobiDB-lite"/>
    </source>
</evidence>
<feature type="coiled-coil region" evidence="1">
    <location>
        <begin position="91"/>
        <end position="118"/>
    </location>
</feature>
<organism evidence="3 4">
    <name type="scientific">Dentipellis fragilis</name>
    <dbReference type="NCBI Taxonomy" id="205917"/>
    <lineage>
        <taxon>Eukaryota</taxon>
        <taxon>Fungi</taxon>
        <taxon>Dikarya</taxon>
        <taxon>Basidiomycota</taxon>
        <taxon>Agaricomycotina</taxon>
        <taxon>Agaricomycetes</taxon>
        <taxon>Russulales</taxon>
        <taxon>Hericiaceae</taxon>
        <taxon>Dentipellis</taxon>
    </lineage>
</organism>
<keyword evidence="4" id="KW-1185">Reference proteome</keyword>
<comment type="caution">
    <text evidence="3">The sequence shown here is derived from an EMBL/GenBank/DDBJ whole genome shotgun (WGS) entry which is preliminary data.</text>
</comment>
<evidence type="ECO:0000256" key="1">
    <source>
        <dbReference type="SAM" id="Coils"/>
    </source>
</evidence>
<protein>
    <submittedName>
        <fullName evidence="3">Uncharacterized protein</fullName>
    </submittedName>
</protein>
<feature type="region of interest" description="Disordered" evidence="2">
    <location>
        <begin position="1"/>
        <end position="36"/>
    </location>
</feature>
<feature type="compositionally biased region" description="Low complexity" evidence="2">
    <location>
        <begin position="12"/>
        <end position="36"/>
    </location>
</feature>
<dbReference type="Proteomes" id="UP000298327">
    <property type="component" value="Unassembled WGS sequence"/>
</dbReference>